<gene>
    <name evidence="5" type="primary">coaE</name>
    <name evidence="7" type="ORF">FEM21_04180</name>
</gene>
<comment type="caution">
    <text evidence="7">The sequence shown here is derived from an EMBL/GenBank/DDBJ whole genome shotgun (WGS) entry which is preliminary data.</text>
</comment>
<organism evidence="7 8">
    <name type="scientific">Flavobacterium seoulense</name>
    <dbReference type="NCBI Taxonomy" id="1492738"/>
    <lineage>
        <taxon>Bacteria</taxon>
        <taxon>Pseudomonadati</taxon>
        <taxon>Bacteroidota</taxon>
        <taxon>Flavobacteriia</taxon>
        <taxon>Flavobacteriales</taxon>
        <taxon>Flavobacteriaceae</taxon>
        <taxon>Flavobacterium</taxon>
    </lineage>
</organism>
<comment type="catalytic activity">
    <reaction evidence="5">
        <text>3'-dephospho-CoA + ATP = ADP + CoA + H(+)</text>
        <dbReference type="Rhea" id="RHEA:18245"/>
        <dbReference type="ChEBI" id="CHEBI:15378"/>
        <dbReference type="ChEBI" id="CHEBI:30616"/>
        <dbReference type="ChEBI" id="CHEBI:57287"/>
        <dbReference type="ChEBI" id="CHEBI:57328"/>
        <dbReference type="ChEBI" id="CHEBI:456216"/>
        <dbReference type="EC" id="2.7.1.24"/>
    </reaction>
</comment>
<reference evidence="7 8" key="1">
    <citation type="submission" date="2014-05" db="EMBL/GenBank/DDBJ databases">
        <title>Genome Sequence of Flavobacterium sp. EM1321.</title>
        <authorList>
            <person name="Shin S.-K."/>
            <person name="Yi H."/>
        </authorList>
    </citation>
    <scope>NUCLEOTIDE SEQUENCE [LARGE SCALE GENOMIC DNA]</scope>
    <source>
        <strain evidence="7 8">EM1321</strain>
    </source>
</reference>
<protein>
    <recommendedName>
        <fullName evidence="5 6">Dephospho-CoA kinase</fullName>
        <ecNumber evidence="5 6">2.7.1.24</ecNumber>
    </recommendedName>
    <alternativeName>
        <fullName evidence="5">Dephosphocoenzyme A kinase</fullName>
    </alternativeName>
</protein>
<evidence type="ECO:0000256" key="1">
    <source>
        <dbReference type="ARBA" id="ARBA00009018"/>
    </source>
</evidence>
<keyword evidence="2 5" id="KW-0547">Nucleotide-binding</keyword>
<keyword evidence="5 7" id="KW-0418">Kinase</keyword>
<evidence type="ECO:0000256" key="3">
    <source>
        <dbReference type="ARBA" id="ARBA00022840"/>
    </source>
</evidence>
<dbReference type="InterPro" id="IPR001977">
    <property type="entry name" value="Depp_CoAkinase"/>
</dbReference>
<dbReference type="GO" id="GO:0005737">
    <property type="term" value="C:cytoplasm"/>
    <property type="evidence" value="ECO:0007669"/>
    <property type="project" value="UniProtKB-SubCell"/>
</dbReference>
<dbReference type="EMBL" id="JNCA01000003">
    <property type="protein sequence ID" value="KDN56399.1"/>
    <property type="molecule type" value="Genomic_DNA"/>
</dbReference>
<dbReference type="Pfam" id="PF01121">
    <property type="entry name" value="CoaE"/>
    <property type="match status" value="1"/>
</dbReference>
<evidence type="ECO:0000256" key="4">
    <source>
        <dbReference type="ARBA" id="ARBA00022993"/>
    </source>
</evidence>
<dbReference type="PANTHER" id="PTHR10695">
    <property type="entry name" value="DEPHOSPHO-COA KINASE-RELATED"/>
    <property type="match status" value="1"/>
</dbReference>
<dbReference type="PROSITE" id="PS51219">
    <property type="entry name" value="DPCK"/>
    <property type="match status" value="1"/>
</dbReference>
<name>A0A066WZR6_9FLAO</name>
<dbReference type="Proteomes" id="UP000027064">
    <property type="component" value="Unassembled WGS sequence"/>
</dbReference>
<dbReference type="RefSeq" id="WP_035657217.1">
    <property type="nucleotide sequence ID" value="NZ_JNCA01000003.1"/>
</dbReference>
<keyword evidence="8" id="KW-1185">Reference proteome</keyword>
<feature type="binding site" evidence="5">
    <location>
        <begin position="12"/>
        <end position="17"/>
    </location>
    <ligand>
        <name>ATP</name>
        <dbReference type="ChEBI" id="CHEBI:30616"/>
    </ligand>
</feature>
<dbReference type="EC" id="2.7.1.24" evidence="5 6"/>
<sequence>MAKIIGLTGGIGSGKTTIANYLASLKIPVYIADDAGKKVMQKPEIIDAIREKFGDGIIEENQLNRAKLAEIVFKDPEQLKILNSIVHPAVKEDFKDWLNKHRDADYVVYESAILFESGNYKNFDVIMTVTAPLETRIARVLQRDNTSREQVLNRINSQWTDEQRVAKSDFVIENIEIGLAKQKIDEILKILSINQ</sequence>
<accession>A0A066WZR6</accession>
<dbReference type="STRING" id="1492738.FEM21_04180"/>
<dbReference type="OrthoDB" id="9812943at2"/>
<dbReference type="PRINTS" id="PR00988">
    <property type="entry name" value="URIDINKINASE"/>
</dbReference>
<evidence type="ECO:0000256" key="5">
    <source>
        <dbReference type="HAMAP-Rule" id="MF_00376"/>
    </source>
</evidence>
<keyword evidence="5" id="KW-0963">Cytoplasm</keyword>
<dbReference type="InterPro" id="IPR027417">
    <property type="entry name" value="P-loop_NTPase"/>
</dbReference>
<evidence type="ECO:0000313" key="8">
    <source>
        <dbReference type="Proteomes" id="UP000027064"/>
    </source>
</evidence>
<comment type="similarity">
    <text evidence="1 5">Belongs to the CoaE family.</text>
</comment>
<dbReference type="UniPathway" id="UPA00241">
    <property type="reaction ID" value="UER00356"/>
</dbReference>
<evidence type="ECO:0000313" key="7">
    <source>
        <dbReference type="EMBL" id="KDN56399.1"/>
    </source>
</evidence>
<dbReference type="PATRIC" id="fig|1492738.3.peg.414"/>
<dbReference type="NCBIfam" id="TIGR00152">
    <property type="entry name" value="dephospho-CoA kinase"/>
    <property type="match status" value="1"/>
</dbReference>
<dbReference type="SUPFAM" id="SSF52540">
    <property type="entry name" value="P-loop containing nucleoside triphosphate hydrolases"/>
    <property type="match status" value="1"/>
</dbReference>
<dbReference type="HAMAP" id="MF_00376">
    <property type="entry name" value="Dephospho_CoA_kinase"/>
    <property type="match status" value="1"/>
</dbReference>
<proteinExistence type="inferred from homology"/>
<dbReference type="GO" id="GO:0015937">
    <property type="term" value="P:coenzyme A biosynthetic process"/>
    <property type="evidence" value="ECO:0007669"/>
    <property type="project" value="UniProtKB-UniRule"/>
</dbReference>
<dbReference type="PANTHER" id="PTHR10695:SF46">
    <property type="entry name" value="BIFUNCTIONAL COENZYME A SYNTHASE-RELATED"/>
    <property type="match status" value="1"/>
</dbReference>
<dbReference type="AlphaFoldDB" id="A0A066WZR6"/>
<evidence type="ECO:0000256" key="6">
    <source>
        <dbReference type="NCBIfam" id="TIGR00152"/>
    </source>
</evidence>
<comment type="pathway">
    <text evidence="5">Cofactor biosynthesis; coenzyme A biosynthesis; CoA from (R)-pantothenate: step 5/5.</text>
</comment>
<dbReference type="GO" id="GO:0005524">
    <property type="term" value="F:ATP binding"/>
    <property type="evidence" value="ECO:0007669"/>
    <property type="project" value="UniProtKB-UniRule"/>
</dbReference>
<dbReference type="eggNOG" id="COG0237">
    <property type="taxonomic scope" value="Bacteria"/>
</dbReference>
<comment type="function">
    <text evidence="5">Catalyzes the phosphorylation of the 3'-hydroxyl group of dephosphocoenzyme A to form coenzyme A.</text>
</comment>
<keyword evidence="4 5" id="KW-0173">Coenzyme A biosynthesis</keyword>
<dbReference type="Gene3D" id="3.40.50.300">
    <property type="entry name" value="P-loop containing nucleotide triphosphate hydrolases"/>
    <property type="match status" value="1"/>
</dbReference>
<comment type="subcellular location">
    <subcellularLocation>
        <location evidence="5">Cytoplasm</location>
    </subcellularLocation>
</comment>
<keyword evidence="5 7" id="KW-0808">Transferase</keyword>
<dbReference type="GO" id="GO:0004140">
    <property type="term" value="F:dephospho-CoA kinase activity"/>
    <property type="evidence" value="ECO:0007669"/>
    <property type="project" value="UniProtKB-UniRule"/>
</dbReference>
<dbReference type="CDD" id="cd02022">
    <property type="entry name" value="DPCK"/>
    <property type="match status" value="1"/>
</dbReference>
<evidence type="ECO:0000256" key="2">
    <source>
        <dbReference type="ARBA" id="ARBA00022741"/>
    </source>
</evidence>
<keyword evidence="3 5" id="KW-0067">ATP-binding</keyword>